<organism evidence="1 2">
    <name type="scientific">Mycobacterium phage Aminay</name>
    <dbReference type="NCBI Taxonomy" id="2250291"/>
    <lineage>
        <taxon>Viruses</taxon>
        <taxon>Duplodnaviria</taxon>
        <taxon>Heunggongvirae</taxon>
        <taxon>Uroviricota</taxon>
        <taxon>Caudoviricetes</taxon>
        <taxon>Weiservirinae</taxon>
        <taxon>Aminayvirus</taxon>
        <taxon>Aminayvirus aminay</taxon>
    </lineage>
</organism>
<protein>
    <submittedName>
        <fullName evidence="1">Uncharacterized protein</fullName>
    </submittedName>
</protein>
<dbReference type="KEGG" id="vg:60321600"/>
<reference evidence="2" key="1">
    <citation type="submission" date="2018-06" db="EMBL/GenBank/DDBJ databases">
        <authorList>
            <person name="Zhirakovskaya E."/>
        </authorList>
    </citation>
    <scope>NUCLEOTIDE SEQUENCE [LARGE SCALE GENOMIC DNA]</scope>
</reference>
<keyword evidence="2" id="KW-1185">Reference proteome</keyword>
<dbReference type="EMBL" id="MH509442">
    <property type="protein sequence ID" value="AXH46876.1"/>
    <property type="molecule type" value="Genomic_DNA"/>
</dbReference>
<evidence type="ECO:0000313" key="1">
    <source>
        <dbReference type="EMBL" id="AXH46876.1"/>
    </source>
</evidence>
<name>A0A345KV24_9CAUD</name>
<dbReference type="InterPro" id="IPR055637">
    <property type="entry name" value="DUF7213"/>
</dbReference>
<dbReference type="Pfam" id="PF23850">
    <property type="entry name" value="DUF7213"/>
    <property type="match status" value="1"/>
</dbReference>
<sequence length="78" mass="8501">MTAGDGIRAAIEAMLDESGDGYQLGQLVIVMSLEHINADGQIETVPWLWAPPDQAEWMTDGLLSTALDLRATADEHYD</sequence>
<evidence type="ECO:0000313" key="2">
    <source>
        <dbReference type="Proteomes" id="UP000259472"/>
    </source>
</evidence>
<dbReference type="RefSeq" id="YP_009950188.1">
    <property type="nucleotide sequence ID" value="NC_051588.1"/>
</dbReference>
<dbReference type="GeneID" id="60321600"/>
<accession>A0A345KV24</accession>
<proteinExistence type="predicted"/>
<dbReference type="Proteomes" id="UP000259472">
    <property type="component" value="Segment"/>
</dbReference>
<gene>
    <name evidence="1" type="primary">38</name>
    <name evidence="1" type="ORF">SEA_AMINAY_38</name>
</gene>